<feature type="non-terminal residue" evidence="3">
    <location>
        <position position="101"/>
    </location>
</feature>
<keyword evidence="2" id="KW-0812">Transmembrane</keyword>
<feature type="region of interest" description="Disordered" evidence="1">
    <location>
        <begin position="78"/>
        <end position="101"/>
    </location>
</feature>
<organism evidence="3">
    <name type="scientific">marine sediment metagenome</name>
    <dbReference type="NCBI Taxonomy" id="412755"/>
    <lineage>
        <taxon>unclassified sequences</taxon>
        <taxon>metagenomes</taxon>
        <taxon>ecological metagenomes</taxon>
    </lineage>
</organism>
<dbReference type="AlphaFoldDB" id="X1TQZ5"/>
<keyword evidence="2" id="KW-0472">Membrane</keyword>
<accession>X1TQZ5</accession>
<gene>
    <name evidence="3" type="ORF">S12H4_45251</name>
</gene>
<comment type="caution">
    <text evidence="3">The sequence shown here is derived from an EMBL/GenBank/DDBJ whole genome shotgun (WGS) entry which is preliminary data.</text>
</comment>
<sequence length="101" mass="11527">MLEALDLLLRMGEAQDGATQAEQMAALKTMVLSIGEMLWPMMWINLMCFFGLALLAVVTVYKIEKVQRYLNRMNERMKRIENDTGGPHDETSESTDKDATR</sequence>
<feature type="transmembrane region" description="Helical" evidence="2">
    <location>
        <begin position="42"/>
        <end position="63"/>
    </location>
</feature>
<name>X1TQZ5_9ZZZZ</name>
<evidence type="ECO:0000256" key="1">
    <source>
        <dbReference type="SAM" id="MobiDB-lite"/>
    </source>
</evidence>
<dbReference type="EMBL" id="BARW01027960">
    <property type="protein sequence ID" value="GAJ07689.1"/>
    <property type="molecule type" value="Genomic_DNA"/>
</dbReference>
<evidence type="ECO:0000256" key="2">
    <source>
        <dbReference type="SAM" id="Phobius"/>
    </source>
</evidence>
<evidence type="ECO:0008006" key="4">
    <source>
        <dbReference type="Google" id="ProtNLM"/>
    </source>
</evidence>
<keyword evidence="2" id="KW-1133">Transmembrane helix</keyword>
<protein>
    <recommendedName>
        <fullName evidence="4">MotA/TolQ/ExbB proton channel domain-containing protein</fullName>
    </recommendedName>
</protein>
<evidence type="ECO:0000313" key="3">
    <source>
        <dbReference type="EMBL" id="GAJ07689.1"/>
    </source>
</evidence>
<reference evidence="3" key="1">
    <citation type="journal article" date="2014" name="Front. Microbiol.">
        <title>High frequency of phylogenetically diverse reductive dehalogenase-homologous genes in deep subseafloor sedimentary metagenomes.</title>
        <authorList>
            <person name="Kawai M."/>
            <person name="Futagami T."/>
            <person name="Toyoda A."/>
            <person name="Takaki Y."/>
            <person name="Nishi S."/>
            <person name="Hori S."/>
            <person name="Arai W."/>
            <person name="Tsubouchi T."/>
            <person name="Morono Y."/>
            <person name="Uchiyama I."/>
            <person name="Ito T."/>
            <person name="Fujiyama A."/>
            <person name="Inagaki F."/>
            <person name="Takami H."/>
        </authorList>
    </citation>
    <scope>NUCLEOTIDE SEQUENCE</scope>
    <source>
        <strain evidence="3">Expedition CK06-06</strain>
    </source>
</reference>
<proteinExistence type="predicted"/>